<organism evidence="1 2">
    <name type="scientific">Cucumis melo var. makuwa</name>
    <name type="common">Oriental melon</name>
    <dbReference type="NCBI Taxonomy" id="1194695"/>
    <lineage>
        <taxon>Eukaryota</taxon>
        <taxon>Viridiplantae</taxon>
        <taxon>Streptophyta</taxon>
        <taxon>Embryophyta</taxon>
        <taxon>Tracheophyta</taxon>
        <taxon>Spermatophyta</taxon>
        <taxon>Magnoliopsida</taxon>
        <taxon>eudicotyledons</taxon>
        <taxon>Gunneridae</taxon>
        <taxon>Pentapetalae</taxon>
        <taxon>rosids</taxon>
        <taxon>fabids</taxon>
        <taxon>Cucurbitales</taxon>
        <taxon>Cucurbitaceae</taxon>
        <taxon>Benincaseae</taxon>
        <taxon>Cucumis</taxon>
    </lineage>
</organism>
<dbReference type="OrthoDB" id="1845088at2759"/>
<reference evidence="1 2" key="1">
    <citation type="submission" date="2019-08" db="EMBL/GenBank/DDBJ databases">
        <title>Draft genome sequences of two oriental melons (Cucumis melo L. var makuwa).</title>
        <authorList>
            <person name="Kwon S.-Y."/>
        </authorList>
    </citation>
    <scope>NUCLEOTIDE SEQUENCE [LARGE SCALE GENOMIC DNA]</scope>
    <source>
        <strain evidence="2">cv. SW 3</strain>
        <tissue evidence="1">Leaf</tissue>
    </source>
</reference>
<dbReference type="EMBL" id="SSTE01011267">
    <property type="protein sequence ID" value="KAA0051410.1"/>
    <property type="molecule type" value="Genomic_DNA"/>
</dbReference>
<comment type="caution">
    <text evidence="1">The sequence shown here is derived from an EMBL/GenBank/DDBJ whole genome shotgun (WGS) entry which is preliminary data.</text>
</comment>
<name>A0A5A7U8B5_CUCMM</name>
<accession>A0A5A7U8B5</accession>
<keyword evidence="1" id="KW-0808">Transferase</keyword>
<keyword evidence="1" id="KW-0418">Kinase</keyword>
<keyword evidence="1" id="KW-0675">Receptor</keyword>
<evidence type="ECO:0000313" key="2">
    <source>
        <dbReference type="Proteomes" id="UP000321393"/>
    </source>
</evidence>
<gene>
    <name evidence="1" type="ORF">E6C27_scaffold55G001530</name>
</gene>
<dbReference type="Proteomes" id="UP000321393">
    <property type="component" value="Unassembled WGS sequence"/>
</dbReference>
<dbReference type="GO" id="GO:0016301">
    <property type="term" value="F:kinase activity"/>
    <property type="evidence" value="ECO:0007669"/>
    <property type="project" value="UniProtKB-KW"/>
</dbReference>
<dbReference type="AlphaFoldDB" id="A0A5A7U8B5"/>
<proteinExistence type="predicted"/>
<protein>
    <submittedName>
        <fullName evidence="1">Leucine-rich repeat receptor-like protein kinase</fullName>
    </submittedName>
</protein>
<evidence type="ECO:0000313" key="1">
    <source>
        <dbReference type="EMBL" id="KAA0051410.1"/>
    </source>
</evidence>
<sequence>MLEGLENAHQVWNSLEEILLSITKENEIHISESLHALKKGLLILEEYIKCFMVLSEKLAVMKKPLDDLT</sequence>